<protein>
    <submittedName>
        <fullName evidence="7">Phospholipase A-2-activating protein</fullName>
    </submittedName>
</protein>
<feature type="region of interest" description="Disordered" evidence="5">
    <location>
        <begin position="167"/>
        <end position="207"/>
    </location>
</feature>
<dbReference type="OrthoDB" id="10265988at2759"/>
<feature type="region of interest" description="Disordered" evidence="5">
    <location>
        <begin position="503"/>
        <end position="529"/>
    </location>
</feature>
<gene>
    <name evidence="7" type="ORF">STCU_07968</name>
</gene>
<dbReference type="GO" id="GO:0005737">
    <property type="term" value="C:cytoplasm"/>
    <property type="evidence" value="ECO:0007669"/>
    <property type="project" value="TreeGrafter"/>
</dbReference>
<dbReference type="Pfam" id="PF09070">
    <property type="entry name" value="PFU"/>
    <property type="match status" value="1"/>
</dbReference>
<feature type="non-terminal residue" evidence="7">
    <location>
        <position position="623"/>
    </location>
</feature>
<dbReference type="InterPro" id="IPR015943">
    <property type="entry name" value="WD40/YVTN_repeat-like_dom_sf"/>
</dbReference>
<reference evidence="7 8" key="1">
    <citation type="journal article" date="2013" name="PLoS ONE">
        <title>Predicting the Proteins of Angomonas deanei, Strigomonas culicis and Their Respective Endosymbionts Reveals New Aspects of the Trypanosomatidae Family.</title>
        <authorList>
            <person name="Motta M.C."/>
            <person name="Martins A.C."/>
            <person name="de Souza S.S."/>
            <person name="Catta-Preta C.M."/>
            <person name="Silva R."/>
            <person name="Klein C.C."/>
            <person name="de Almeida L.G."/>
            <person name="de Lima Cunha O."/>
            <person name="Ciapina L.P."/>
            <person name="Brocchi M."/>
            <person name="Colabardini A.C."/>
            <person name="de Araujo Lima B."/>
            <person name="Machado C.R."/>
            <person name="de Almeida Soares C.M."/>
            <person name="Probst C.M."/>
            <person name="de Menezes C.B."/>
            <person name="Thompson C.E."/>
            <person name="Bartholomeu D.C."/>
            <person name="Gradia D.F."/>
            <person name="Pavoni D.P."/>
            <person name="Grisard E.C."/>
            <person name="Fantinatti-Garboggini F."/>
            <person name="Marchini F.K."/>
            <person name="Rodrigues-Luiz G.F."/>
            <person name="Wagner G."/>
            <person name="Goldman G.H."/>
            <person name="Fietto J.L."/>
            <person name="Elias M.C."/>
            <person name="Goldman M.H."/>
            <person name="Sagot M.F."/>
            <person name="Pereira M."/>
            <person name="Stoco P.H."/>
            <person name="de Mendonca-Neto R.P."/>
            <person name="Teixeira S.M."/>
            <person name="Maciel T.E."/>
            <person name="de Oliveira Mendes T.A."/>
            <person name="Urmenyi T.P."/>
            <person name="de Souza W."/>
            <person name="Schenkman S."/>
            <person name="de Vasconcelos A.T."/>
        </authorList>
    </citation>
    <scope>NUCLEOTIDE SEQUENCE [LARGE SCALE GENOMIC DNA]</scope>
</reference>
<dbReference type="InterPro" id="IPR038122">
    <property type="entry name" value="PFU_sf"/>
</dbReference>
<dbReference type="Proteomes" id="UP000015354">
    <property type="component" value="Unassembled WGS sequence"/>
</dbReference>
<feature type="compositionally biased region" description="Basic and acidic residues" evidence="5">
    <location>
        <begin position="194"/>
        <end position="203"/>
    </location>
</feature>
<feature type="compositionally biased region" description="Low complexity" evidence="5">
    <location>
        <begin position="511"/>
        <end position="529"/>
    </location>
</feature>
<dbReference type="InterPro" id="IPR036322">
    <property type="entry name" value="WD40_repeat_dom_sf"/>
</dbReference>
<dbReference type="Pfam" id="PF00400">
    <property type="entry name" value="WD40"/>
    <property type="match status" value="1"/>
</dbReference>
<dbReference type="SUPFAM" id="SSF50978">
    <property type="entry name" value="WD40 repeat-like"/>
    <property type="match status" value="1"/>
</dbReference>
<dbReference type="PROSITE" id="PS50082">
    <property type="entry name" value="WD_REPEATS_2"/>
    <property type="match status" value="1"/>
</dbReference>
<evidence type="ECO:0000259" key="6">
    <source>
        <dbReference type="PROSITE" id="PS51394"/>
    </source>
</evidence>
<dbReference type="PANTHER" id="PTHR19849:SF0">
    <property type="entry name" value="PHOSPHOLIPASE A-2-ACTIVATING PROTEIN"/>
    <property type="match status" value="1"/>
</dbReference>
<evidence type="ECO:0000313" key="8">
    <source>
        <dbReference type="Proteomes" id="UP000015354"/>
    </source>
</evidence>
<dbReference type="GO" id="GO:0043161">
    <property type="term" value="P:proteasome-mediated ubiquitin-dependent protein catabolic process"/>
    <property type="evidence" value="ECO:0007669"/>
    <property type="project" value="TreeGrafter"/>
</dbReference>
<dbReference type="InterPro" id="IPR015155">
    <property type="entry name" value="PFU"/>
</dbReference>
<evidence type="ECO:0000256" key="1">
    <source>
        <dbReference type="ARBA" id="ARBA00022490"/>
    </source>
</evidence>
<proteinExistence type="predicted"/>
<keyword evidence="2 4" id="KW-0853">WD repeat</keyword>
<dbReference type="PANTHER" id="PTHR19849">
    <property type="entry name" value="PHOSPHOLIPASE A-2-ACTIVATING PROTEIN"/>
    <property type="match status" value="1"/>
</dbReference>
<evidence type="ECO:0000256" key="4">
    <source>
        <dbReference type="PROSITE-ProRule" id="PRU00221"/>
    </source>
</evidence>
<evidence type="ECO:0000256" key="3">
    <source>
        <dbReference type="ARBA" id="ARBA00022737"/>
    </source>
</evidence>
<dbReference type="AlphaFoldDB" id="S9V7R2"/>
<keyword evidence="3" id="KW-0677">Repeat</keyword>
<evidence type="ECO:0000256" key="2">
    <source>
        <dbReference type="ARBA" id="ARBA00022574"/>
    </source>
</evidence>
<feature type="repeat" description="WD" evidence="4">
    <location>
        <begin position="295"/>
        <end position="336"/>
    </location>
</feature>
<keyword evidence="1" id="KW-0963">Cytoplasm</keyword>
<dbReference type="GO" id="GO:0005634">
    <property type="term" value="C:nucleus"/>
    <property type="evidence" value="ECO:0007669"/>
    <property type="project" value="TreeGrafter"/>
</dbReference>
<sequence length="623" mass="65612">MKIAPYPYVLQADAPLHTADVRHVCGVSDVQVLTASRDNTAVLAHVPPGGSADTAAAEKTFIGHTAFVNFALLHPSLALVGGAPCVVTGANDNHVAVWNCETATVEAVLDGHGAGVCCGALVQGWRRGATATEMDWEGDFVTGDWAGMLIVFDHVTGAKADLRAAQDGRARRGPPAGHGLGCVRLGRQNGTPVEPRERRDRAGLRGAPRRRAVLLRREQHALLHRQQRLPAAAVARRPSRPGARAARPRLTRLHGALQPLLGRAAVRVGGPHGEGLAQRRRAGAPPAEDFAVVQSIEHPCVVWSVAALPGTETLVSGGADGMVRVWTRDEGRAATSAKRQQLADAVAAQAVDIKVAAGAGGSVGGLDVASMPFVEEIHERVGATEGERLFARNEAGEVELYVWGGGKWSKVGVVVAGPAQQPYAGQQLTREKQYYNGKAYDYLFDVDIEGRSFKLPYNAGDSVIATAQNFMVDHAGAVAGDSLEEIVQFIMQNIRPEDIAKVPGLGGETRAPAAPSAAAPAPAADGTPAAPWGAPEELLAFNADGAQKKINDLTHNDGSFAGVVREVEAATEAPLLAAQLLSLYETLPPGSRFPALDMVRYLLLSPRRPLGCRVELLHGVLPA</sequence>
<accession>S9V7R2</accession>
<evidence type="ECO:0000256" key="5">
    <source>
        <dbReference type="SAM" id="MobiDB-lite"/>
    </source>
</evidence>
<dbReference type="EMBL" id="ATMH01007968">
    <property type="protein sequence ID" value="EPY22991.1"/>
    <property type="molecule type" value="Genomic_DNA"/>
</dbReference>
<dbReference type="Gene3D" id="2.130.10.10">
    <property type="entry name" value="YVTN repeat-like/Quinoprotein amine dehydrogenase"/>
    <property type="match status" value="2"/>
</dbReference>
<dbReference type="Gene3D" id="3.10.20.870">
    <property type="entry name" value="PFU (PLAA family ubiquitin binding), C-terminal domain"/>
    <property type="match status" value="1"/>
</dbReference>
<feature type="domain" description="PFU" evidence="6">
    <location>
        <begin position="400"/>
        <end position="504"/>
    </location>
</feature>
<dbReference type="GO" id="GO:0043130">
    <property type="term" value="F:ubiquitin binding"/>
    <property type="evidence" value="ECO:0007669"/>
    <property type="project" value="TreeGrafter"/>
</dbReference>
<comment type="caution">
    <text evidence="7">The sequence shown here is derived from an EMBL/GenBank/DDBJ whole genome shotgun (WGS) entry which is preliminary data.</text>
</comment>
<evidence type="ECO:0000313" key="7">
    <source>
        <dbReference type="EMBL" id="EPY22991.1"/>
    </source>
</evidence>
<dbReference type="SMART" id="SM00320">
    <property type="entry name" value="WD40"/>
    <property type="match status" value="3"/>
</dbReference>
<keyword evidence="8" id="KW-1185">Reference proteome</keyword>
<dbReference type="GO" id="GO:0010992">
    <property type="term" value="P:ubiquitin recycling"/>
    <property type="evidence" value="ECO:0007669"/>
    <property type="project" value="TreeGrafter"/>
</dbReference>
<dbReference type="PROSITE" id="PS51394">
    <property type="entry name" value="PFU"/>
    <property type="match status" value="1"/>
</dbReference>
<dbReference type="InterPro" id="IPR001680">
    <property type="entry name" value="WD40_rpt"/>
</dbReference>
<name>S9V7R2_9TRYP</name>
<organism evidence="7 8">
    <name type="scientific">Strigomonas culicis</name>
    <dbReference type="NCBI Taxonomy" id="28005"/>
    <lineage>
        <taxon>Eukaryota</taxon>
        <taxon>Discoba</taxon>
        <taxon>Euglenozoa</taxon>
        <taxon>Kinetoplastea</taxon>
        <taxon>Metakinetoplastina</taxon>
        <taxon>Trypanosomatida</taxon>
        <taxon>Trypanosomatidae</taxon>
        <taxon>Strigomonadinae</taxon>
        <taxon>Strigomonas</taxon>
    </lineage>
</organism>